<reference evidence="14" key="1">
    <citation type="submission" date="2021-09" db="EMBL/GenBank/DDBJ databases">
        <authorList>
            <person name="Martin H S."/>
        </authorList>
    </citation>
    <scope>NUCLEOTIDE SEQUENCE</scope>
</reference>
<evidence type="ECO:0000256" key="5">
    <source>
        <dbReference type="ARBA" id="ARBA00022741"/>
    </source>
</evidence>
<keyword evidence="7" id="KW-0347">Helicase</keyword>
<evidence type="ECO:0000256" key="10">
    <source>
        <dbReference type="ARBA" id="ARBA00047984"/>
    </source>
</evidence>
<comment type="subcellular location">
    <subcellularLocation>
        <location evidence="1">Cytoplasm</location>
    </subcellularLocation>
</comment>
<dbReference type="AlphaFoldDB" id="A0A8J2QL73"/>
<dbReference type="SUPFAM" id="SSF52540">
    <property type="entry name" value="P-loop containing nucleoside triphosphate hydrolases"/>
    <property type="match status" value="1"/>
</dbReference>
<dbReference type="CDD" id="cd18038">
    <property type="entry name" value="DEXXQc_Helz-like"/>
    <property type="match status" value="1"/>
</dbReference>
<feature type="domain" description="Helicase MOV-10-like beta-barrel" evidence="13">
    <location>
        <begin position="298"/>
        <end position="379"/>
    </location>
</feature>
<evidence type="ECO:0000256" key="2">
    <source>
        <dbReference type="ARBA" id="ARBA00005601"/>
    </source>
</evidence>
<evidence type="ECO:0000259" key="11">
    <source>
        <dbReference type="Pfam" id="PF13086"/>
    </source>
</evidence>
<evidence type="ECO:0000313" key="14">
    <source>
        <dbReference type="EMBL" id="CAG9565265.1"/>
    </source>
</evidence>
<dbReference type="OrthoDB" id="6513042at2759"/>
<dbReference type="PANTHER" id="PTHR45418">
    <property type="entry name" value="CANCER/TESTIS ANTIGEN 55"/>
    <property type="match status" value="1"/>
</dbReference>
<keyword evidence="15" id="KW-1185">Reference proteome</keyword>
<dbReference type="PANTHER" id="PTHR45418:SF1">
    <property type="entry name" value="CANCER_TESTIS ANTIGEN 55"/>
    <property type="match status" value="1"/>
</dbReference>
<dbReference type="GO" id="GO:0016787">
    <property type="term" value="F:hydrolase activity"/>
    <property type="evidence" value="ECO:0007669"/>
    <property type="project" value="UniProtKB-KW"/>
</dbReference>
<keyword evidence="5" id="KW-0547">Nucleotide-binding</keyword>
<dbReference type="InterPro" id="IPR049080">
    <property type="entry name" value="MOV-10-like_beta-barrel"/>
</dbReference>
<evidence type="ECO:0000256" key="6">
    <source>
        <dbReference type="ARBA" id="ARBA00022801"/>
    </source>
</evidence>
<dbReference type="GO" id="GO:0032574">
    <property type="term" value="F:5'-3' RNA helicase activity"/>
    <property type="evidence" value="ECO:0007669"/>
    <property type="project" value="InterPro"/>
</dbReference>
<evidence type="ECO:0000313" key="15">
    <source>
        <dbReference type="Proteomes" id="UP000789524"/>
    </source>
</evidence>
<dbReference type="EMBL" id="CAKASE010000053">
    <property type="protein sequence ID" value="CAG9565265.1"/>
    <property type="molecule type" value="Genomic_DNA"/>
</dbReference>
<evidence type="ECO:0000259" key="12">
    <source>
        <dbReference type="Pfam" id="PF13087"/>
    </source>
</evidence>
<evidence type="ECO:0000256" key="4">
    <source>
        <dbReference type="ARBA" id="ARBA00022490"/>
    </source>
</evidence>
<dbReference type="GO" id="GO:0031047">
    <property type="term" value="P:regulatory ncRNA-mediated gene silencing"/>
    <property type="evidence" value="ECO:0007669"/>
    <property type="project" value="UniProtKB-KW"/>
</dbReference>
<dbReference type="InterPro" id="IPR027417">
    <property type="entry name" value="P-loop_NTPase"/>
</dbReference>
<evidence type="ECO:0000259" key="13">
    <source>
        <dbReference type="Pfam" id="PF21634"/>
    </source>
</evidence>
<accession>A0A8J2QL73</accession>
<evidence type="ECO:0000256" key="7">
    <source>
        <dbReference type="ARBA" id="ARBA00022806"/>
    </source>
</evidence>
<keyword evidence="8" id="KW-0067">ATP-binding</keyword>
<feature type="domain" description="DNA2/NAM7 helicase-like C-terminal" evidence="12">
    <location>
        <begin position="630"/>
        <end position="832"/>
    </location>
</feature>
<gene>
    <name evidence="14" type="ORF">DCHRY22_LOCUS6142</name>
</gene>
<dbReference type="InterPro" id="IPR026122">
    <property type="entry name" value="MOV-10/SDE3_DEXXQ/H-box"/>
</dbReference>
<comment type="catalytic activity">
    <reaction evidence="10">
        <text>ATP + H2O = ADP + phosphate + H(+)</text>
        <dbReference type="Rhea" id="RHEA:13065"/>
        <dbReference type="ChEBI" id="CHEBI:15377"/>
        <dbReference type="ChEBI" id="CHEBI:15378"/>
        <dbReference type="ChEBI" id="CHEBI:30616"/>
        <dbReference type="ChEBI" id="CHEBI:43474"/>
        <dbReference type="ChEBI" id="CHEBI:456216"/>
        <dbReference type="EC" id="3.6.4.13"/>
    </reaction>
</comment>
<keyword evidence="9" id="KW-0943">RNA-mediated gene silencing</keyword>
<feature type="domain" description="DNA2/NAM7 helicase helicase" evidence="11">
    <location>
        <begin position="430"/>
        <end position="502"/>
    </location>
</feature>
<dbReference type="CDD" id="cd18808">
    <property type="entry name" value="SF1_C_Upf1"/>
    <property type="match status" value="1"/>
</dbReference>
<evidence type="ECO:0000256" key="3">
    <source>
        <dbReference type="ARBA" id="ARBA00012552"/>
    </source>
</evidence>
<dbReference type="Pfam" id="PF21634">
    <property type="entry name" value="MOV-10_beta-barrel"/>
    <property type="match status" value="1"/>
</dbReference>
<dbReference type="Pfam" id="PF13087">
    <property type="entry name" value="AAA_12"/>
    <property type="match status" value="1"/>
</dbReference>
<dbReference type="InterPro" id="IPR041679">
    <property type="entry name" value="DNA2/NAM7-like_C"/>
</dbReference>
<name>A0A8J2QL73_9NEOP</name>
<evidence type="ECO:0000256" key="1">
    <source>
        <dbReference type="ARBA" id="ARBA00004496"/>
    </source>
</evidence>
<dbReference type="Gene3D" id="3.40.50.300">
    <property type="entry name" value="P-loop containing nucleotide triphosphate hydrolases"/>
    <property type="match status" value="2"/>
</dbReference>
<dbReference type="Proteomes" id="UP000789524">
    <property type="component" value="Unassembled WGS sequence"/>
</dbReference>
<evidence type="ECO:0000256" key="8">
    <source>
        <dbReference type="ARBA" id="ARBA00022840"/>
    </source>
</evidence>
<comment type="similarity">
    <text evidence="2">Belongs to the DNA2/NAM7 helicase family. SDE3 subfamily.</text>
</comment>
<protein>
    <recommendedName>
        <fullName evidence="3">RNA helicase</fullName>
        <ecNumber evidence="3">3.6.4.13</ecNumber>
    </recommendedName>
</protein>
<evidence type="ECO:0000256" key="9">
    <source>
        <dbReference type="ARBA" id="ARBA00023158"/>
    </source>
</evidence>
<proteinExistence type="inferred from homology"/>
<dbReference type="EC" id="3.6.4.13" evidence="3"/>
<organism evidence="14 15">
    <name type="scientific">Danaus chrysippus</name>
    <name type="common">African queen</name>
    <dbReference type="NCBI Taxonomy" id="151541"/>
    <lineage>
        <taxon>Eukaryota</taxon>
        <taxon>Metazoa</taxon>
        <taxon>Ecdysozoa</taxon>
        <taxon>Arthropoda</taxon>
        <taxon>Hexapoda</taxon>
        <taxon>Insecta</taxon>
        <taxon>Pterygota</taxon>
        <taxon>Neoptera</taxon>
        <taxon>Endopterygota</taxon>
        <taxon>Lepidoptera</taxon>
        <taxon>Glossata</taxon>
        <taxon>Ditrysia</taxon>
        <taxon>Papilionoidea</taxon>
        <taxon>Nymphalidae</taxon>
        <taxon>Danainae</taxon>
        <taxon>Danaini</taxon>
        <taxon>Danaina</taxon>
        <taxon>Danaus</taxon>
        <taxon>Anosia</taxon>
    </lineage>
</organism>
<dbReference type="Pfam" id="PF13086">
    <property type="entry name" value="AAA_11"/>
    <property type="match status" value="2"/>
</dbReference>
<sequence>MFCKVCGVVDEHYNENADVHHDATPKHQCNLILLNYKMNKRHFSGNRDGMIIMCRATKEPFNAATETNIESIGKHKIRIDVKPNQEAKFSFSVSNIMNNDDILVVGIQLAHPQPQFKMNDHPYQFGGDPIVLEKKSSIKEKITITFKSDDIGHFEMPIMFTFVKQSKETQVEKNLIIIREMVVFVQEHEVSFTTNKSLYDSEPWVGVEHNIPSLFHMPHETAFKIPKLLKILLPRGLEEKALEGLQVPVGVELDQIRLCLIGTRAIFNEGPTKNNYMKYFHHLLWWEEIIARINLRKYNMKRVYLKLNGELLEMEVPGLAEKRPSLLRGDYVYLRSQNNPESVFETTIKDIEDCSIQLANVDESFWEFYGEDVPFNVRFIMSRVPVERAHEAVSRVFERKQDCRVFPEAPARKKPVTTITKFYNELIYKNEEQKSAVEHIVSGTCGLAPYIVFGPPGTGKTMTIVEAIVQIVARNPKYRVMVCTDSNMAADHIALMLLKYNKMLNISNFLLRASSQSREWSVLPSGLASVSNGTSYSTFRSVNNAEVSKYRIFVTTLSHAAKYGSNRSQSAYKLQMSHLFIDEAAQATEPATLIPVCGLLSPNGLLVLAGDPQQLGPVCLSKEARDRGLGQSLLERLHKTYENLYSDRNFITMLVKNFRSDPDILAIPNELFYDNCLQACADPDPLSRRSILGYGAERAVVFHTVHSREQRIGNAPSYFNEKELEMLKRYTTALIQNHSVSGKDIGIIAPYIRQVYKIKGWLTSMNYTDIEVGSVESFQGKEKRVILVSTVRANCRLLDFDAKYNLGFLAEDKRYNVTLTRAKAKIVIIGNSTCLKRDEKWRKYMSLCQEYDTYYGRENEQITRDSRLLIEVAKTRFQRCRLLDEMKKIGNEKEKKKEPKFRNGFL</sequence>
<comment type="caution">
    <text evidence="14">The sequence shown here is derived from an EMBL/GenBank/DDBJ whole genome shotgun (WGS) entry which is preliminary data.</text>
</comment>
<dbReference type="GO" id="GO:0003723">
    <property type="term" value="F:RNA binding"/>
    <property type="evidence" value="ECO:0007669"/>
    <property type="project" value="InterPro"/>
</dbReference>
<feature type="domain" description="DNA2/NAM7 helicase helicase" evidence="11">
    <location>
        <begin position="541"/>
        <end position="622"/>
    </location>
</feature>
<keyword evidence="4" id="KW-0963">Cytoplasm</keyword>
<dbReference type="GO" id="GO:0005524">
    <property type="term" value="F:ATP binding"/>
    <property type="evidence" value="ECO:0007669"/>
    <property type="project" value="UniProtKB-KW"/>
</dbReference>
<dbReference type="InterPro" id="IPR047187">
    <property type="entry name" value="SF1_C_Upf1"/>
</dbReference>
<keyword evidence="6" id="KW-0378">Hydrolase</keyword>
<dbReference type="InterPro" id="IPR041677">
    <property type="entry name" value="DNA2/NAM7_AAA_11"/>
</dbReference>
<dbReference type="GO" id="GO:0005737">
    <property type="term" value="C:cytoplasm"/>
    <property type="evidence" value="ECO:0007669"/>
    <property type="project" value="UniProtKB-SubCell"/>
</dbReference>